<dbReference type="PANTHER" id="PTHR31047">
    <property type="entry name" value="MEIOTICALLY UP-REGULATED GENE 157 PROTEIN"/>
    <property type="match status" value="1"/>
</dbReference>
<sequence length="465" mass="50197">MTLHGGGGLPSTSTQQPAGPEAEFLHGALAVGAARILEVTGDPVLAGMFVHAMRNTLDTTLTREAGGTTFVITGDIPAMWLRDSSAQMLPFLRLLGAGVGGGAGPDSGDELSDVVAGLVRRQFECVAMDPYANAFNQEPNGASYDPADACDNPWIWERKYEIDSLAFPVQLAHQLWRRTGRTDIFTDAVHEAMRSIVRQWRLEQDHEQNSDYRFVRHTELPSETLSRDGLGPATAVTGMTWAGFRPSDDACVYSYNVPGNHFAKLALEHIGEIAAVVYQDAELAAEALALGADIAAGIARHGVVNHPDFGDIYAYEVDGLGNTLLMDDANMPSLLSLPLTGGVDAADPVYQATRAFVLSNANPYFYTGSHAAGIGSPHTPEGYIWPIALAVQGLTAATREEKWDILQTLRDTTGGTGNMHEGFNPDNPEQFTRPWFSWANSMFCELLLDYCEGPDGHDNKNGNVS</sequence>
<protein>
    <submittedName>
        <fullName evidence="1">Glycoside hydrolase family 125 protein</fullName>
    </submittedName>
</protein>
<dbReference type="InterPro" id="IPR012341">
    <property type="entry name" value="6hp_glycosidase-like_sf"/>
</dbReference>
<dbReference type="InterPro" id="IPR008928">
    <property type="entry name" value="6-hairpin_glycosidase_sf"/>
</dbReference>
<gene>
    <name evidence="1" type="ORF">G6N77_11175</name>
</gene>
<dbReference type="EMBL" id="JAAKZI010000018">
    <property type="protein sequence ID" value="NGN84017.1"/>
    <property type="molecule type" value="Genomic_DNA"/>
</dbReference>
<accession>A0ABX0DIH5</accession>
<dbReference type="Proteomes" id="UP000479226">
    <property type="component" value="Unassembled WGS sequence"/>
</dbReference>
<dbReference type="Gene3D" id="1.50.10.10">
    <property type="match status" value="1"/>
</dbReference>
<reference evidence="1 2" key="1">
    <citation type="submission" date="2020-02" db="EMBL/GenBank/DDBJ databases">
        <title>Genome sequence of the type strain DSM 27180 of Arthrobacter silviterrae.</title>
        <authorList>
            <person name="Gao J."/>
            <person name="Sun J."/>
        </authorList>
    </citation>
    <scope>NUCLEOTIDE SEQUENCE [LARGE SCALE GENOMIC DNA]</scope>
    <source>
        <strain evidence="1 2">DSM 27180</strain>
    </source>
</reference>
<name>A0ABX0DIH5_9MICC</name>
<evidence type="ECO:0000313" key="2">
    <source>
        <dbReference type="Proteomes" id="UP000479226"/>
    </source>
</evidence>
<dbReference type="InterPro" id="IPR008313">
    <property type="entry name" value="GH125"/>
</dbReference>
<dbReference type="GO" id="GO:0016787">
    <property type="term" value="F:hydrolase activity"/>
    <property type="evidence" value="ECO:0007669"/>
    <property type="project" value="UniProtKB-KW"/>
</dbReference>
<keyword evidence="1" id="KW-0378">Hydrolase</keyword>
<dbReference type="PIRSF" id="PIRSF028846">
    <property type="entry name" value="UCP028846"/>
    <property type="match status" value="1"/>
</dbReference>
<keyword evidence="2" id="KW-1185">Reference proteome</keyword>
<evidence type="ECO:0000313" key="1">
    <source>
        <dbReference type="EMBL" id="NGN84017.1"/>
    </source>
</evidence>
<proteinExistence type="predicted"/>
<dbReference type="PANTHER" id="PTHR31047:SF0">
    <property type="entry name" value="MEIOTICALLY UP-REGULATED GENE 157 PROTEIN"/>
    <property type="match status" value="1"/>
</dbReference>
<dbReference type="SUPFAM" id="SSF48208">
    <property type="entry name" value="Six-hairpin glycosidases"/>
    <property type="match status" value="1"/>
</dbReference>
<comment type="caution">
    <text evidence="1">The sequence shown here is derived from an EMBL/GenBank/DDBJ whole genome shotgun (WGS) entry which is preliminary data.</text>
</comment>
<dbReference type="Pfam" id="PF06824">
    <property type="entry name" value="Glyco_hydro_125"/>
    <property type="match status" value="1"/>
</dbReference>
<dbReference type="SMART" id="SM01149">
    <property type="entry name" value="DUF1237"/>
    <property type="match status" value="1"/>
</dbReference>
<organism evidence="1 2">
    <name type="scientific">Arthrobacter silviterrae</name>
    <dbReference type="NCBI Taxonomy" id="2026658"/>
    <lineage>
        <taxon>Bacteria</taxon>
        <taxon>Bacillati</taxon>
        <taxon>Actinomycetota</taxon>
        <taxon>Actinomycetes</taxon>
        <taxon>Micrococcales</taxon>
        <taxon>Micrococcaceae</taxon>
        <taxon>Arthrobacter</taxon>
    </lineage>
</organism>